<dbReference type="Gene3D" id="3.30.420.40">
    <property type="match status" value="1"/>
</dbReference>
<feature type="binding site" evidence="4">
    <location>
        <begin position="198"/>
        <end position="202"/>
    </location>
    <ligand>
        <name>ATP</name>
        <dbReference type="ChEBI" id="CHEBI:30616"/>
    </ligand>
</feature>
<keyword evidence="4" id="KW-0067">ATP-binding</keyword>
<dbReference type="CDD" id="cd24042">
    <property type="entry name" value="ASKHA_NBD_AtAPY3-like"/>
    <property type="match status" value="1"/>
</dbReference>
<dbReference type="OMA" id="ENPFHRH"/>
<evidence type="ECO:0000313" key="8">
    <source>
        <dbReference type="Proteomes" id="UP000054558"/>
    </source>
</evidence>
<dbReference type="GO" id="GO:0005524">
    <property type="term" value="F:ATP binding"/>
    <property type="evidence" value="ECO:0007669"/>
    <property type="project" value="UniProtKB-KW"/>
</dbReference>
<name>A0A0U9HJY3_KLENI</name>
<evidence type="ECO:0000256" key="1">
    <source>
        <dbReference type="ARBA" id="ARBA00009283"/>
    </source>
</evidence>
<comment type="similarity">
    <text evidence="1 5">Belongs to the GDA1/CD39 NTPase family.</text>
</comment>
<dbReference type="GO" id="GO:0017110">
    <property type="term" value="F:nucleoside diphosphate phosphatase activity"/>
    <property type="evidence" value="ECO:0000318"/>
    <property type="project" value="GO_Central"/>
</dbReference>
<keyword evidence="4" id="KW-0547">Nucleotide-binding</keyword>
<protein>
    <submittedName>
        <fullName evidence="7">Nucleoside phosphatase family protein</fullName>
    </submittedName>
</protein>
<accession>A0A0U9HJY3</accession>
<keyword evidence="8" id="KW-1185">Reference proteome</keyword>
<evidence type="ECO:0000313" key="7">
    <source>
        <dbReference type="EMBL" id="GAQ83030.1"/>
    </source>
</evidence>
<feature type="transmembrane region" description="Helical" evidence="6">
    <location>
        <begin position="483"/>
        <end position="501"/>
    </location>
</feature>
<keyword evidence="6" id="KW-1133">Transmembrane helix</keyword>
<dbReference type="GO" id="GO:0016020">
    <property type="term" value="C:membrane"/>
    <property type="evidence" value="ECO:0000318"/>
    <property type="project" value="GO_Central"/>
</dbReference>
<dbReference type="EMBL" id="DF237082">
    <property type="protein sequence ID" value="GAQ83030.1"/>
    <property type="molecule type" value="Genomic_DNA"/>
</dbReference>
<evidence type="ECO:0000256" key="2">
    <source>
        <dbReference type="ARBA" id="ARBA00022801"/>
    </source>
</evidence>
<dbReference type="STRING" id="105231.A0A0U9HJY3"/>
<dbReference type="OrthoDB" id="6372431at2759"/>
<dbReference type="PANTHER" id="PTHR11782">
    <property type="entry name" value="ADENOSINE/GUANOSINE DIPHOSPHATASE"/>
    <property type="match status" value="1"/>
</dbReference>
<keyword evidence="2 5" id="KW-0378">Hydrolase</keyword>
<dbReference type="PANTHER" id="PTHR11782:SF3">
    <property type="entry name" value="APYRASE 6-RELATED"/>
    <property type="match status" value="1"/>
</dbReference>
<evidence type="ECO:0000256" key="6">
    <source>
        <dbReference type="SAM" id="Phobius"/>
    </source>
</evidence>
<dbReference type="InterPro" id="IPR000407">
    <property type="entry name" value="GDA1_CD39_NTPase"/>
</dbReference>
<proteinExistence type="inferred from homology"/>
<feature type="active site" description="Proton acceptor" evidence="3">
    <location>
        <position position="168"/>
    </location>
</feature>
<dbReference type="Proteomes" id="UP000054558">
    <property type="component" value="Unassembled WGS sequence"/>
</dbReference>
<dbReference type="PROSITE" id="PS01238">
    <property type="entry name" value="GDA1_CD39_NTPASE"/>
    <property type="match status" value="1"/>
</dbReference>
<dbReference type="AlphaFoldDB" id="A0A0U9HJY3"/>
<evidence type="ECO:0000256" key="4">
    <source>
        <dbReference type="PIRSR" id="PIRSR600407-2"/>
    </source>
</evidence>
<organism evidence="7 8">
    <name type="scientific">Klebsormidium nitens</name>
    <name type="common">Green alga</name>
    <name type="synonym">Ulothrix nitens</name>
    <dbReference type="NCBI Taxonomy" id="105231"/>
    <lineage>
        <taxon>Eukaryota</taxon>
        <taxon>Viridiplantae</taxon>
        <taxon>Streptophyta</taxon>
        <taxon>Klebsormidiophyceae</taxon>
        <taxon>Klebsormidiales</taxon>
        <taxon>Klebsormidiaceae</taxon>
        <taxon>Klebsormidium</taxon>
    </lineage>
</organism>
<evidence type="ECO:0000256" key="5">
    <source>
        <dbReference type="RuleBase" id="RU003833"/>
    </source>
</evidence>
<keyword evidence="6" id="KW-0812">Transmembrane</keyword>
<keyword evidence="6" id="KW-0472">Membrane</keyword>
<sequence>MEPLPRWRSRASFLFTFILIALSLLYLSTFSYASRVTLEGTEAIGYGIVIDAGSSGCRLHVYKYTAGRPVPQIFPADLSLKIRPGLSSFADNPSAAGASLTQLMEFARENVPASKRAETPIFLMATAGLRRVEASVAEEILESCRKVLAGSGFMFRPDWASVISGTFEGVYAWVAANYALGNLGMPAAETTGVVELGGASAQVTFVPEVAPPPEFRHDLQLGGHEYILYTHSFLNFGQEAAMDGVLADLLAGNVKPGEVVEALEEELASADVSKRPRGSALVDPCRPKGYLWKAEELALKAAAAALSAKGDDAGKERALEVLEAAGNFTECRAAAVSLFKKGSDACAFAKCPIGGAYVPELKGNFFATENFFYTSEFFKLPATSTLTEIAAAGEAFCSADWLALQKLHEGVSEQDLLKYCFSAAYITALLHDGLGLPMDTTKVRFTNFVGSTPVDWALGAIIYQLSNGIGVQPPSGGRLGGPSFLAVFAVLGGVGLAVFAFRTLRAYRRSTVTTIYDLEKGRYILTPNRSFYKA</sequence>
<reference evidence="7 8" key="1">
    <citation type="journal article" date="2014" name="Nat. Commun.">
        <title>Klebsormidium flaccidum genome reveals primary factors for plant terrestrial adaptation.</title>
        <authorList>
            <person name="Hori K."/>
            <person name="Maruyama F."/>
            <person name="Fujisawa T."/>
            <person name="Togashi T."/>
            <person name="Yamamoto N."/>
            <person name="Seo M."/>
            <person name="Sato S."/>
            <person name="Yamada T."/>
            <person name="Mori H."/>
            <person name="Tajima N."/>
            <person name="Moriyama T."/>
            <person name="Ikeuchi M."/>
            <person name="Watanabe M."/>
            <person name="Wada H."/>
            <person name="Kobayashi K."/>
            <person name="Saito M."/>
            <person name="Masuda T."/>
            <person name="Sasaki-Sekimoto Y."/>
            <person name="Mashiguchi K."/>
            <person name="Awai K."/>
            <person name="Shimojima M."/>
            <person name="Masuda S."/>
            <person name="Iwai M."/>
            <person name="Nobusawa T."/>
            <person name="Narise T."/>
            <person name="Kondo S."/>
            <person name="Saito H."/>
            <person name="Sato R."/>
            <person name="Murakawa M."/>
            <person name="Ihara Y."/>
            <person name="Oshima-Yamada Y."/>
            <person name="Ohtaka K."/>
            <person name="Satoh M."/>
            <person name="Sonobe K."/>
            <person name="Ishii M."/>
            <person name="Ohtani R."/>
            <person name="Kanamori-Sato M."/>
            <person name="Honoki R."/>
            <person name="Miyazaki D."/>
            <person name="Mochizuki H."/>
            <person name="Umetsu J."/>
            <person name="Higashi K."/>
            <person name="Shibata D."/>
            <person name="Kamiya Y."/>
            <person name="Sato N."/>
            <person name="Nakamura Y."/>
            <person name="Tabata S."/>
            <person name="Ida S."/>
            <person name="Kurokawa K."/>
            <person name="Ohta H."/>
        </authorList>
    </citation>
    <scope>NUCLEOTIDE SEQUENCE [LARGE SCALE GENOMIC DNA]</scope>
    <source>
        <strain evidence="7 8">NIES-2285</strain>
    </source>
</reference>
<dbReference type="GO" id="GO:0009134">
    <property type="term" value="P:nucleoside diphosphate catabolic process"/>
    <property type="evidence" value="ECO:0000318"/>
    <property type="project" value="GO_Central"/>
</dbReference>
<dbReference type="Gene3D" id="3.30.420.150">
    <property type="entry name" value="Exopolyphosphatase. Domain 2"/>
    <property type="match status" value="1"/>
</dbReference>
<dbReference type="Pfam" id="PF01150">
    <property type="entry name" value="GDA1_CD39"/>
    <property type="match status" value="1"/>
</dbReference>
<gene>
    <name evidence="7" type="ORF">KFL_001330130</name>
</gene>
<evidence type="ECO:0000256" key="3">
    <source>
        <dbReference type="PIRSR" id="PIRSR600407-1"/>
    </source>
</evidence>